<dbReference type="EMBL" id="JANPWB010000016">
    <property type="protein sequence ID" value="KAJ1084852.1"/>
    <property type="molecule type" value="Genomic_DNA"/>
</dbReference>
<accession>A0AAV7KZX9</accession>
<evidence type="ECO:0000313" key="1">
    <source>
        <dbReference type="EMBL" id="KAJ1084852.1"/>
    </source>
</evidence>
<proteinExistence type="predicted"/>
<sequence length="77" mass="8866">MVWCHYGQGNAVYPGTAQHRSEHVELCTKRHDRRCLCLSNGQQANPSGSAADEQRNTAQFHNMLENLYRQIRALWPL</sequence>
<dbReference type="Proteomes" id="UP001066276">
    <property type="component" value="Chromosome 12"/>
</dbReference>
<dbReference type="AlphaFoldDB" id="A0AAV7KZX9"/>
<name>A0AAV7KZX9_PLEWA</name>
<gene>
    <name evidence="1" type="ORF">NDU88_004998</name>
</gene>
<evidence type="ECO:0000313" key="2">
    <source>
        <dbReference type="Proteomes" id="UP001066276"/>
    </source>
</evidence>
<comment type="caution">
    <text evidence="1">The sequence shown here is derived from an EMBL/GenBank/DDBJ whole genome shotgun (WGS) entry which is preliminary data.</text>
</comment>
<reference evidence="1" key="1">
    <citation type="journal article" date="2022" name="bioRxiv">
        <title>Sequencing and chromosome-scale assembly of the giantPleurodeles waltlgenome.</title>
        <authorList>
            <person name="Brown T."/>
            <person name="Elewa A."/>
            <person name="Iarovenko S."/>
            <person name="Subramanian E."/>
            <person name="Araus A.J."/>
            <person name="Petzold A."/>
            <person name="Susuki M."/>
            <person name="Suzuki K.-i.T."/>
            <person name="Hayashi T."/>
            <person name="Toyoda A."/>
            <person name="Oliveira C."/>
            <person name="Osipova E."/>
            <person name="Leigh N.D."/>
            <person name="Simon A."/>
            <person name="Yun M.H."/>
        </authorList>
    </citation>
    <scope>NUCLEOTIDE SEQUENCE</scope>
    <source>
        <strain evidence="1">20211129_DDA</strain>
        <tissue evidence="1">Liver</tissue>
    </source>
</reference>
<organism evidence="1 2">
    <name type="scientific">Pleurodeles waltl</name>
    <name type="common">Iberian ribbed newt</name>
    <dbReference type="NCBI Taxonomy" id="8319"/>
    <lineage>
        <taxon>Eukaryota</taxon>
        <taxon>Metazoa</taxon>
        <taxon>Chordata</taxon>
        <taxon>Craniata</taxon>
        <taxon>Vertebrata</taxon>
        <taxon>Euteleostomi</taxon>
        <taxon>Amphibia</taxon>
        <taxon>Batrachia</taxon>
        <taxon>Caudata</taxon>
        <taxon>Salamandroidea</taxon>
        <taxon>Salamandridae</taxon>
        <taxon>Pleurodelinae</taxon>
        <taxon>Pleurodeles</taxon>
    </lineage>
</organism>
<keyword evidence="2" id="KW-1185">Reference proteome</keyword>
<protein>
    <submittedName>
        <fullName evidence="1">Uncharacterized protein</fullName>
    </submittedName>
</protein>